<feature type="domain" description="Deoxynucleoside kinase" evidence="1">
    <location>
        <begin position="6"/>
        <end position="182"/>
    </location>
</feature>
<dbReference type="GO" id="GO:0005524">
    <property type="term" value="F:ATP binding"/>
    <property type="evidence" value="ECO:0007669"/>
    <property type="project" value="InterPro"/>
</dbReference>
<name>A0A0F9UZ54_9ZZZZ</name>
<evidence type="ECO:0000259" key="1">
    <source>
        <dbReference type="Pfam" id="PF01712"/>
    </source>
</evidence>
<dbReference type="EMBL" id="LAZR01000092">
    <property type="protein sequence ID" value="KKN92787.1"/>
    <property type="molecule type" value="Genomic_DNA"/>
</dbReference>
<dbReference type="InterPro" id="IPR050566">
    <property type="entry name" value="Deoxyribonucleoside_kinase"/>
</dbReference>
<dbReference type="PANTHER" id="PTHR10513:SF46">
    <property type="entry name" value="DEOXYGUANOSINE KINASE"/>
    <property type="match status" value="1"/>
</dbReference>
<dbReference type="InterPro" id="IPR002624">
    <property type="entry name" value="DCK/DGK"/>
</dbReference>
<accession>A0A0F9UZ54</accession>
<gene>
    <name evidence="2" type="ORF">LCGC14_0205300</name>
</gene>
<sequence length="196" mass="21643">MSATLISIIGPPAAGKTTLAEKLVAVLGGRMIREDFAGNPFLADSYMGRAEACLPAQLYYLMSRVTQLSCVAWPDDGVSVSDYGFCQDALYAHTKLDGEDLALYERVAARLAPLIKTPDLVLHVDASVVTMRRRIVQRGREFERTFTDDFLSTMRTRYKDIVRSLTCPVIAVDGDVTNFRHVSKVDPLVAEIRAAL</sequence>
<comment type="caution">
    <text evidence="2">The sequence shown here is derived from an EMBL/GenBank/DDBJ whole genome shotgun (WGS) entry which is preliminary data.</text>
</comment>
<dbReference type="Gene3D" id="3.40.50.300">
    <property type="entry name" value="P-loop containing nucleotide triphosphate hydrolases"/>
    <property type="match status" value="1"/>
</dbReference>
<protein>
    <recommendedName>
        <fullName evidence="1">Deoxynucleoside kinase domain-containing protein</fullName>
    </recommendedName>
</protein>
<organism evidence="2">
    <name type="scientific">marine sediment metagenome</name>
    <dbReference type="NCBI Taxonomy" id="412755"/>
    <lineage>
        <taxon>unclassified sequences</taxon>
        <taxon>metagenomes</taxon>
        <taxon>ecological metagenomes</taxon>
    </lineage>
</organism>
<reference evidence="2" key="1">
    <citation type="journal article" date="2015" name="Nature">
        <title>Complex archaea that bridge the gap between prokaryotes and eukaryotes.</title>
        <authorList>
            <person name="Spang A."/>
            <person name="Saw J.H."/>
            <person name="Jorgensen S.L."/>
            <person name="Zaremba-Niedzwiedzka K."/>
            <person name="Martijn J."/>
            <person name="Lind A.E."/>
            <person name="van Eijk R."/>
            <person name="Schleper C."/>
            <person name="Guy L."/>
            <person name="Ettema T.J."/>
        </authorList>
    </citation>
    <scope>NUCLEOTIDE SEQUENCE</scope>
</reference>
<proteinExistence type="predicted"/>
<dbReference type="InterPro" id="IPR027417">
    <property type="entry name" value="P-loop_NTPase"/>
</dbReference>
<dbReference type="Pfam" id="PF01712">
    <property type="entry name" value="dNK"/>
    <property type="match status" value="1"/>
</dbReference>
<dbReference type="GO" id="GO:0019136">
    <property type="term" value="F:deoxynucleoside kinase activity"/>
    <property type="evidence" value="ECO:0007669"/>
    <property type="project" value="InterPro"/>
</dbReference>
<dbReference type="PANTHER" id="PTHR10513">
    <property type="entry name" value="DEOXYNUCLEOSIDE KINASE"/>
    <property type="match status" value="1"/>
</dbReference>
<dbReference type="PIRSF" id="PIRSF000705">
    <property type="entry name" value="DNK"/>
    <property type="match status" value="1"/>
</dbReference>
<evidence type="ECO:0000313" key="2">
    <source>
        <dbReference type="EMBL" id="KKN92787.1"/>
    </source>
</evidence>
<dbReference type="InterPro" id="IPR031314">
    <property type="entry name" value="DNK_dom"/>
</dbReference>
<dbReference type="SUPFAM" id="SSF52540">
    <property type="entry name" value="P-loop containing nucleoside triphosphate hydrolases"/>
    <property type="match status" value="1"/>
</dbReference>
<dbReference type="GO" id="GO:0005737">
    <property type="term" value="C:cytoplasm"/>
    <property type="evidence" value="ECO:0007669"/>
    <property type="project" value="TreeGrafter"/>
</dbReference>
<dbReference type="AlphaFoldDB" id="A0A0F9UZ54"/>